<comment type="caution">
    <text evidence="2">The sequence shown here is derived from an EMBL/GenBank/DDBJ whole genome shotgun (WGS) entry which is preliminary data.</text>
</comment>
<dbReference type="SUPFAM" id="SSF81301">
    <property type="entry name" value="Nucleotidyltransferase"/>
    <property type="match status" value="1"/>
</dbReference>
<sequence>MTFLAFLDSVMGLKIISFLVAHENESYYLRELARILNLDPSNLSKYLKIAEAEKIINSSRKGNLLTVQINTNHPLYLEIKKIVLNTSGIEFQLKQTLCKLIIVKSAFIYGSWAAGKSTSVSDIDLFIVGNIDENKLLSEITAIEQKIHREINYTLMDEPEFNIKKRSDSFVMNILKQPIITLI</sequence>
<dbReference type="InterPro" id="IPR036388">
    <property type="entry name" value="WH-like_DNA-bd_sf"/>
</dbReference>
<dbReference type="AlphaFoldDB" id="A0A1F5Z8I1"/>
<dbReference type="Gene3D" id="1.10.10.10">
    <property type="entry name" value="Winged helix-like DNA-binding domain superfamily/Winged helix DNA-binding domain"/>
    <property type="match status" value="1"/>
</dbReference>
<dbReference type="Pfam" id="PF18765">
    <property type="entry name" value="Polbeta"/>
    <property type="match status" value="1"/>
</dbReference>
<feature type="domain" description="Polymerase beta nucleotidyltransferase" evidence="1">
    <location>
        <begin position="93"/>
        <end position="154"/>
    </location>
</feature>
<organism evidence="2 3">
    <name type="scientific">Candidatus Gottesmanbacteria bacterium RBG_16_43_7</name>
    <dbReference type="NCBI Taxonomy" id="1798373"/>
    <lineage>
        <taxon>Bacteria</taxon>
        <taxon>Candidatus Gottesmaniibacteriota</taxon>
    </lineage>
</organism>
<evidence type="ECO:0000259" key="1">
    <source>
        <dbReference type="Pfam" id="PF18765"/>
    </source>
</evidence>
<accession>A0A1F5Z8I1</accession>
<dbReference type="InterPro" id="IPR036390">
    <property type="entry name" value="WH_DNA-bd_sf"/>
</dbReference>
<evidence type="ECO:0000313" key="2">
    <source>
        <dbReference type="EMBL" id="OGG08740.1"/>
    </source>
</evidence>
<dbReference type="SUPFAM" id="SSF46785">
    <property type="entry name" value="Winged helix' DNA-binding domain"/>
    <property type="match status" value="1"/>
</dbReference>
<evidence type="ECO:0000313" key="3">
    <source>
        <dbReference type="Proteomes" id="UP000176854"/>
    </source>
</evidence>
<protein>
    <recommendedName>
        <fullName evidence="1">Polymerase beta nucleotidyltransferase domain-containing protein</fullName>
    </recommendedName>
</protein>
<name>A0A1F5Z8I1_9BACT</name>
<dbReference type="EMBL" id="MFJC01000049">
    <property type="protein sequence ID" value="OGG08740.1"/>
    <property type="molecule type" value="Genomic_DNA"/>
</dbReference>
<dbReference type="Gene3D" id="3.30.460.10">
    <property type="entry name" value="Beta Polymerase, domain 2"/>
    <property type="match status" value="1"/>
</dbReference>
<proteinExistence type="predicted"/>
<gene>
    <name evidence="2" type="ORF">A2154_03975</name>
</gene>
<dbReference type="InterPro" id="IPR043519">
    <property type="entry name" value="NT_sf"/>
</dbReference>
<dbReference type="Proteomes" id="UP000176854">
    <property type="component" value="Unassembled WGS sequence"/>
</dbReference>
<dbReference type="STRING" id="1798373.A2154_03975"/>
<reference evidence="2 3" key="1">
    <citation type="journal article" date="2016" name="Nat. Commun.">
        <title>Thousands of microbial genomes shed light on interconnected biogeochemical processes in an aquifer system.</title>
        <authorList>
            <person name="Anantharaman K."/>
            <person name="Brown C.T."/>
            <person name="Hug L.A."/>
            <person name="Sharon I."/>
            <person name="Castelle C.J."/>
            <person name="Probst A.J."/>
            <person name="Thomas B.C."/>
            <person name="Singh A."/>
            <person name="Wilkins M.J."/>
            <person name="Karaoz U."/>
            <person name="Brodie E.L."/>
            <person name="Williams K.H."/>
            <person name="Hubbard S.S."/>
            <person name="Banfield J.F."/>
        </authorList>
    </citation>
    <scope>NUCLEOTIDE SEQUENCE [LARGE SCALE GENOMIC DNA]</scope>
</reference>
<dbReference type="InterPro" id="IPR041633">
    <property type="entry name" value="Polbeta"/>
</dbReference>